<dbReference type="RefSeq" id="WP_138603100.1">
    <property type="nucleotide sequence ID" value="NZ_VCIA01000001.1"/>
</dbReference>
<organism evidence="2 3">
    <name type="scientific">Lentibacillus cibarius</name>
    <dbReference type="NCBI Taxonomy" id="2583219"/>
    <lineage>
        <taxon>Bacteria</taxon>
        <taxon>Bacillati</taxon>
        <taxon>Bacillota</taxon>
        <taxon>Bacilli</taxon>
        <taxon>Bacillales</taxon>
        <taxon>Bacillaceae</taxon>
        <taxon>Lentibacillus</taxon>
    </lineage>
</organism>
<keyword evidence="1" id="KW-0472">Membrane</keyword>
<keyword evidence="1" id="KW-0812">Transmembrane</keyword>
<dbReference type="EMBL" id="VCIA01000001">
    <property type="protein sequence ID" value="TMN22192.1"/>
    <property type="molecule type" value="Genomic_DNA"/>
</dbReference>
<protein>
    <submittedName>
        <fullName evidence="2">DUF2812 domain-containing protein</fullName>
    </submittedName>
</protein>
<name>A0A5S3QJS8_9BACI</name>
<feature type="transmembrane region" description="Helical" evidence="1">
    <location>
        <begin position="107"/>
        <end position="135"/>
    </location>
</feature>
<dbReference type="OrthoDB" id="8230517at2"/>
<comment type="caution">
    <text evidence="2">The sequence shown here is derived from an EMBL/GenBank/DDBJ whole genome shotgun (WGS) entry which is preliminary data.</text>
</comment>
<gene>
    <name evidence="2" type="ORF">FFL34_08670</name>
</gene>
<dbReference type="AlphaFoldDB" id="A0A5S3QJS8"/>
<sequence length="378" mass="45086">MINVFKPFWSYDVAKTEKWLTDMAAQGWSFVDMNTATRQFFFEKEKPEDITFRIQYDKNAKLPVALENDGWHLVFRHRKWQVFRNDQPAQAIRTFPIRDGIIKRNRILMYVFGGIFLYHIFTFFIFLLINVLILTAGGGFHVEGSPFWAVTIAYWMAVWGLVPYSFIKLYRSLRRLKFDTRTTLSSEKPANSTGRIMTKWKFGWNYAPDKLEQWLMKMEKNGYNLMRISMFGLRFQFQEGTPRQVSYCADYQNSHRPSYFDMHLQAGWRLMYSSEAFLSKWTIWAKAYQAGEAPPQLYSDNKHMQKHARRILITNLALFVPIIVLYIALIRMNINMAQTYSFDMNWILVFLLCFIIIEYAILLIQSLLYYRRVKKRVD</sequence>
<evidence type="ECO:0000256" key="1">
    <source>
        <dbReference type="SAM" id="Phobius"/>
    </source>
</evidence>
<proteinExistence type="predicted"/>
<accession>A0A5S3QJS8</accession>
<dbReference type="InterPro" id="IPR021359">
    <property type="entry name" value="DUF2812"/>
</dbReference>
<dbReference type="Pfam" id="PF11193">
    <property type="entry name" value="DUF2812"/>
    <property type="match status" value="2"/>
</dbReference>
<feature type="transmembrane region" description="Helical" evidence="1">
    <location>
        <begin position="346"/>
        <end position="370"/>
    </location>
</feature>
<feature type="transmembrane region" description="Helical" evidence="1">
    <location>
        <begin position="312"/>
        <end position="334"/>
    </location>
</feature>
<reference evidence="2 3" key="1">
    <citation type="submission" date="2019-05" db="EMBL/GenBank/DDBJ databases">
        <title>Genomic analysis of Lentibacillus sp. NKC220-2.</title>
        <authorList>
            <person name="Oh Y.J."/>
        </authorList>
    </citation>
    <scope>NUCLEOTIDE SEQUENCE [LARGE SCALE GENOMIC DNA]</scope>
    <source>
        <strain evidence="2 3">NKC220-2</strain>
    </source>
</reference>
<keyword evidence="1" id="KW-1133">Transmembrane helix</keyword>
<feature type="transmembrane region" description="Helical" evidence="1">
    <location>
        <begin position="147"/>
        <end position="167"/>
    </location>
</feature>
<evidence type="ECO:0000313" key="2">
    <source>
        <dbReference type="EMBL" id="TMN22192.1"/>
    </source>
</evidence>
<dbReference type="Proteomes" id="UP000306980">
    <property type="component" value="Unassembled WGS sequence"/>
</dbReference>
<evidence type="ECO:0000313" key="3">
    <source>
        <dbReference type="Proteomes" id="UP000306980"/>
    </source>
</evidence>